<name>A0A915IA74_ROMCU</name>
<dbReference type="PANTHER" id="PTHR37984:SF9">
    <property type="entry name" value="INTEGRASE CATALYTIC DOMAIN-CONTAINING PROTEIN"/>
    <property type="match status" value="1"/>
</dbReference>
<dbReference type="InterPro" id="IPR050951">
    <property type="entry name" value="Retrovirus_Pol_polyprotein"/>
</dbReference>
<evidence type="ECO:0000313" key="2">
    <source>
        <dbReference type="Proteomes" id="UP000887565"/>
    </source>
</evidence>
<dbReference type="PANTHER" id="PTHR37984">
    <property type="entry name" value="PROTEIN CBG26694"/>
    <property type="match status" value="1"/>
</dbReference>
<keyword evidence="2" id="KW-1185">Reference proteome</keyword>
<dbReference type="Gene3D" id="3.30.70.270">
    <property type="match status" value="1"/>
</dbReference>
<dbReference type="AlphaFoldDB" id="A0A915IA74"/>
<dbReference type="WBParaSite" id="nRc.2.0.1.t10673-RA">
    <property type="protein sequence ID" value="nRc.2.0.1.t10673-RA"/>
    <property type="gene ID" value="nRc.2.0.1.g10673"/>
</dbReference>
<dbReference type="InterPro" id="IPR043128">
    <property type="entry name" value="Rev_trsase/Diguanyl_cyclase"/>
</dbReference>
<proteinExistence type="predicted"/>
<dbReference type="Proteomes" id="UP000887565">
    <property type="component" value="Unplaced"/>
</dbReference>
<dbReference type="InterPro" id="IPR041577">
    <property type="entry name" value="RT_RNaseH_2"/>
</dbReference>
<feature type="domain" description="Reverse transcriptase/retrotransposon-derived protein RNase H-like" evidence="1">
    <location>
        <begin position="138"/>
        <end position="195"/>
    </location>
</feature>
<protein>
    <submittedName>
        <fullName evidence="3">Reverse transcriptase/retrotransposon-derived protein RNase H-like domain-containing protein</fullName>
    </submittedName>
</protein>
<sequence length="384" mass="43287">MESAFGEHMIKCIILNDDNNDQFIIRMDFLALLHAILNFKDNYIEIQDIKLPLKVIAAVHPLTKLFLSAACDNLLEEIPEEERVTLPNNQVAMEFLIETAIVNITNGLMQWCKPFILQLATLSSPLYVLLRHNSNYKFTDNHKKAFNGIKQALTLSPFFRYPLYPGKAQFVIQTDASTTVMAAILYQESGDDKWDYNYKVEYVKGKDNACADFLSRKDDHEQPPIPSTEDLAAEIFCPQFLSCSGVSEANPMVTDILSVGISLPTLTKADVNAITYPMTKQPINQPTLSDPVFLAANYMQHPVKTITIATQEEIQHVQATDPIVTKIMETLQNADALKHPIVFFTEDGILYWQVKDLHQLVIPASLVDEMLHQFHGAKILFGIG</sequence>
<dbReference type="InterPro" id="IPR043502">
    <property type="entry name" value="DNA/RNA_pol_sf"/>
</dbReference>
<evidence type="ECO:0000259" key="1">
    <source>
        <dbReference type="Pfam" id="PF17919"/>
    </source>
</evidence>
<dbReference type="SUPFAM" id="SSF56672">
    <property type="entry name" value="DNA/RNA polymerases"/>
    <property type="match status" value="1"/>
</dbReference>
<reference evidence="3" key="1">
    <citation type="submission" date="2022-11" db="UniProtKB">
        <authorList>
            <consortium name="WormBaseParasite"/>
        </authorList>
    </citation>
    <scope>IDENTIFICATION</scope>
</reference>
<evidence type="ECO:0000313" key="3">
    <source>
        <dbReference type="WBParaSite" id="nRc.2.0.1.t10673-RA"/>
    </source>
</evidence>
<dbReference type="Pfam" id="PF17919">
    <property type="entry name" value="RT_RNaseH_2"/>
    <property type="match status" value="1"/>
</dbReference>
<organism evidence="2 3">
    <name type="scientific">Romanomermis culicivorax</name>
    <name type="common">Nematode worm</name>
    <dbReference type="NCBI Taxonomy" id="13658"/>
    <lineage>
        <taxon>Eukaryota</taxon>
        <taxon>Metazoa</taxon>
        <taxon>Ecdysozoa</taxon>
        <taxon>Nematoda</taxon>
        <taxon>Enoplea</taxon>
        <taxon>Dorylaimia</taxon>
        <taxon>Mermithida</taxon>
        <taxon>Mermithoidea</taxon>
        <taxon>Mermithidae</taxon>
        <taxon>Romanomermis</taxon>
    </lineage>
</organism>
<accession>A0A915IA74</accession>